<organism evidence="4 5">
    <name type="scientific">Arctia plantaginis</name>
    <name type="common">Wood tiger moth</name>
    <name type="synonym">Phalaena plantaginis</name>
    <dbReference type="NCBI Taxonomy" id="874455"/>
    <lineage>
        <taxon>Eukaryota</taxon>
        <taxon>Metazoa</taxon>
        <taxon>Ecdysozoa</taxon>
        <taxon>Arthropoda</taxon>
        <taxon>Hexapoda</taxon>
        <taxon>Insecta</taxon>
        <taxon>Pterygota</taxon>
        <taxon>Neoptera</taxon>
        <taxon>Endopterygota</taxon>
        <taxon>Lepidoptera</taxon>
        <taxon>Glossata</taxon>
        <taxon>Ditrysia</taxon>
        <taxon>Noctuoidea</taxon>
        <taxon>Erebidae</taxon>
        <taxon>Arctiinae</taxon>
        <taxon>Arctia</taxon>
    </lineage>
</organism>
<dbReference type="CDD" id="cd14445">
    <property type="entry name" value="RILP-like"/>
    <property type="match status" value="1"/>
</dbReference>
<evidence type="ECO:0000313" key="4">
    <source>
        <dbReference type="EMBL" id="CAB3222211.1"/>
    </source>
</evidence>
<dbReference type="InterPro" id="IPR051241">
    <property type="entry name" value="DZIP_RILPL"/>
</dbReference>
<dbReference type="PANTHER" id="PTHR21502">
    <property type="entry name" value="ZINC FINGER PROTEIN DZIP1"/>
    <property type="match status" value="1"/>
</dbReference>
<reference evidence="4 5" key="1">
    <citation type="submission" date="2020-04" db="EMBL/GenBank/DDBJ databases">
        <authorList>
            <person name="Wallbank WR R."/>
            <person name="Pardo Diaz C."/>
            <person name="Kozak K."/>
            <person name="Martin S."/>
            <person name="Jiggins C."/>
            <person name="Moest M."/>
            <person name="Warren A I."/>
            <person name="Byers J.R.P. K."/>
            <person name="Montejo-Kovacevich G."/>
            <person name="Yen C E."/>
        </authorList>
    </citation>
    <scope>NUCLEOTIDE SEQUENCE [LARGE SCALE GENOMIC DNA]</scope>
</reference>
<dbReference type="Gene3D" id="1.20.58.1770">
    <property type="match status" value="1"/>
</dbReference>
<comment type="caution">
    <text evidence="4">The sequence shown here is derived from an EMBL/GenBank/DDBJ whole genome shotgun (WGS) entry which is preliminary data.</text>
</comment>
<protein>
    <recommendedName>
        <fullName evidence="3">RH1 domain-containing protein</fullName>
    </recommendedName>
</protein>
<dbReference type="EMBL" id="CADEBC010000083">
    <property type="protein sequence ID" value="CAB3222211.1"/>
    <property type="molecule type" value="Genomic_DNA"/>
</dbReference>
<feature type="domain" description="RH1" evidence="3">
    <location>
        <begin position="1"/>
        <end position="84"/>
    </location>
</feature>
<dbReference type="PANTHER" id="PTHR21502:SF4">
    <property type="entry name" value="RILP-LIKE PROTEIN HOMOLOG"/>
    <property type="match status" value="1"/>
</dbReference>
<dbReference type="Pfam" id="PF09744">
    <property type="entry name" value="RH1"/>
    <property type="match status" value="1"/>
</dbReference>
<dbReference type="GO" id="GO:0060271">
    <property type="term" value="P:cilium assembly"/>
    <property type="evidence" value="ECO:0007669"/>
    <property type="project" value="TreeGrafter"/>
</dbReference>
<evidence type="ECO:0000313" key="5">
    <source>
        <dbReference type="Proteomes" id="UP000494106"/>
    </source>
</evidence>
<accession>A0A8S0YSB3</accession>
<dbReference type="GO" id="GO:0051959">
    <property type="term" value="F:dynein light intermediate chain binding"/>
    <property type="evidence" value="ECO:0007669"/>
    <property type="project" value="TreeGrafter"/>
</dbReference>
<keyword evidence="5" id="KW-1185">Reference proteome</keyword>
<dbReference type="AlphaFoldDB" id="A0A8S0YSB3"/>
<evidence type="ECO:0000256" key="2">
    <source>
        <dbReference type="SAM" id="Coils"/>
    </source>
</evidence>
<gene>
    <name evidence="4" type="ORF">APLA_LOCUS927</name>
</gene>
<dbReference type="GO" id="GO:0005737">
    <property type="term" value="C:cytoplasm"/>
    <property type="evidence" value="ECO:0007669"/>
    <property type="project" value="TreeGrafter"/>
</dbReference>
<dbReference type="PROSITE" id="PS51776">
    <property type="entry name" value="RH1"/>
    <property type="match status" value="1"/>
</dbReference>
<dbReference type="Proteomes" id="UP000494106">
    <property type="component" value="Unassembled WGS sequence"/>
</dbReference>
<name>A0A8S0YSB3_ARCPL</name>
<feature type="coiled-coil region" evidence="2">
    <location>
        <begin position="47"/>
        <end position="84"/>
    </location>
</feature>
<dbReference type="OrthoDB" id="10069524at2759"/>
<evidence type="ECO:0000259" key="3">
    <source>
        <dbReference type="PROSITE" id="PS51776"/>
    </source>
</evidence>
<keyword evidence="1 2" id="KW-0175">Coiled coil</keyword>
<proteinExistence type="predicted"/>
<sequence>MADFDDEVTVVDVYDLASDIGKECEIIIEKYGPDAVTALLPKVINALELLENLAVRNEKENQALQELTAKISQLENDKIEKAEYRQRFEKVGGRGHC</sequence>
<dbReference type="GO" id="GO:0031267">
    <property type="term" value="F:small GTPase binding"/>
    <property type="evidence" value="ECO:0007669"/>
    <property type="project" value="TreeGrafter"/>
</dbReference>
<dbReference type="InterPro" id="IPR034743">
    <property type="entry name" value="RH1"/>
</dbReference>
<dbReference type="GO" id="GO:0036064">
    <property type="term" value="C:ciliary basal body"/>
    <property type="evidence" value="ECO:0007669"/>
    <property type="project" value="TreeGrafter"/>
</dbReference>
<evidence type="ECO:0000256" key="1">
    <source>
        <dbReference type="ARBA" id="ARBA00023054"/>
    </source>
</evidence>